<evidence type="ECO:0000256" key="1">
    <source>
        <dbReference type="SAM" id="MobiDB-lite"/>
    </source>
</evidence>
<accession>A0A3M0K970</accession>
<protein>
    <submittedName>
        <fullName evidence="2">Uncharacterized protein</fullName>
    </submittedName>
</protein>
<dbReference type="EMBL" id="QRBI01000116">
    <property type="protein sequence ID" value="RMC09081.1"/>
    <property type="molecule type" value="Genomic_DNA"/>
</dbReference>
<dbReference type="Proteomes" id="UP000269221">
    <property type="component" value="Unassembled WGS sequence"/>
</dbReference>
<evidence type="ECO:0000313" key="2">
    <source>
        <dbReference type="EMBL" id="RMC09081.1"/>
    </source>
</evidence>
<gene>
    <name evidence="2" type="ORF">DUI87_14087</name>
</gene>
<sequence length="100" mass="11204">MLCHQLPVEGESCSSGFLFSPTPQLLLAWMNVTKRKPDLVYLQYLPLRFQQKDDIITKCVLITVTVYYLIGVGMKQQADEEGYQDGVPSGGELKTFSGTQ</sequence>
<organism evidence="2 3">
    <name type="scientific">Hirundo rustica rustica</name>
    <dbReference type="NCBI Taxonomy" id="333673"/>
    <lineage>
        <taxon>Eukaryota</taxon>
        <taxon>Metazoa</taxon>
        <taxon>Chordata</taxon>
        <taxon>Craniata</taxon>
        <taxon>Vertebrata</taxon>
        <taxon>Euteleostomi</taxon>
        <taxon>Archelosauria</taxon>
        <taxon>Archosauria</taxon>
        <taxon>Dinosauria</taxon>
        <taxon>Saurischia</taxon>
        <taxon>Theropoda</taxon>
        <taxon>Coelurosauria</taxon>
        <taxon>Aves</taxon>
        <taxon>Neognathae</taxon>
        <taxon>Neoaves</taxon>
        <taxon>Telluraves</taxon>
        <taxon>Australaves</taxon>
        <taxon>Passeriformes</taxon>
        <taxon>Sylvioidea</taxon>
        <taxon>Hirundinidae</taxon>
        <taxon>Hirundo</taxon>
    </lineage>
</organism>
<reference evidence="2 3" key="1">
    <citation type="submission" date="2018-07" db="EMBL/GenBank/DDBJ databases">
        <title>A high quality draft genome assembly of the barn swallow (H. rustica rustica).</title>
        <authorList>
            <person name="Formenti G."/>
            <person name="Chiara M."/>
            <person name="Poveda L."/>
            <person name="Francoijs K.-J."/>
            <person name="Bonisoli-Alquati A."/>
            <person name="Canova L."/>
            <person name="Gianfranceschi L."/>
            <person name="Horner D.S."/>
            <person name="Saino N."/>
        </authorList>
    </citation>
    <scope>NUCLEOTIDE SEQUENCE [LARGE SCALE GENOMIC DNA]</scope>
    <source>
        <strain evidence="2">Chelidonia</strain>
        <tissue evidence="2">Blood</tissue>
    </source>
</reference>
<keyword evidence="3" id="KW-1185">Reference proteome</keyword>
<dbReference type="AlphaFoldDB" id="A0A3M0K970"/>
<comment type="caution">
    <text evidence="2">The sequence shown here is derived from an EMBL/GenBank/DDBJ whole genome shotgun (WGS) entry which is preliminary data.</text>
</comment>
<feature type="region of interest" description="Disordered" evidence="1">
    <location>
        <begin position="81"/>
        <end position="100"/>
    </location>
</feature>
<proteinExistence type="predicted"/>
<name>A0A3M0K970_HIRRU</name>
<evidence type="ECO:0000313" key="3">
    <source>
        <dbReference type="Proteomes" id="UP000269221"/>
    </source>
</evidence>